<dbReference type="EMBL" id="JAEVHI010000007">
    <property type="protein sequence ID" value="KAG5287428.1"/>
    <property type="molecule type" value="Genomic_DNA"/>
</dbReference>
<feature type="transmembrane region" description="Helical" evidence="1">
    <location>
        <begin position="52"/>
        <end position="68"/>
    </location>
</feature>
<dbReference type="Proteomes" id="UP000670092">
    <property type="component" value="Unassembled WGS sequence"/>
</dbReference>
<comment type="caution">
    <text evidence="2">The sequence shown here is derived from an EMBL/GenBank/DDBJ whole genome shotgun (WGS) entry which is preliminary data.</text>
</comment>
<keyword evidence="1" id="KW-1133">Transmembrane helix</keyword>
<evidence type="ECO:0000256" key="1">
    <source>
        <dbReference type="SAM" id="Phobius"/>
    </source>
</evidence>
<dbReference type="VEuPathDB" id="FungiDB:I7I52_11198"/>
<evidence type="ECO:0000313" key="2">
    <source>
        <dbReference type="EMBL" id="KAG5287428.1"/>
    </source>
</evidence>
<protein>
    <submittedName>
        <fullName evidence="2">Uncharacterized protein</fullName>
    </submittedName>
</protein>
<proteinExistence type="predicted"/>
<dbReference type="AlphaFoldDB" id="A0A8H7YDL1"/>
<accession>A0A8H7YDL1</accession>
<keyword evidence="1" id="KW-0812">Transmembrane</keyword>
<reference evidence="2 3" key="1">
    <citation type="submission" date="2021-01" db="EMBL/GenBank/DDBJ databases">
        <title>Chromosome-level genome assembly of a human fungal pathogen reveals clustering of transcriptionally co-regulated genes.</title>
        <authorList>
            <person name="Voorhies M."/>
            <person name="Cohen S."/>
            <person name="Shea T.P."/>
            <person name="Petrus S."/>
            <person name="Munoz J.F."/>
            <person name="Poplawski S."/>
            <person name="Goldman W.E."/>
            <person name="Michael T."/>
            <person name="Cuomo C.A."/>
            <person name="Sil A."/>
            <person name="Beyhan S."/>
        </authorList>
    </citation>
    <scope>NUCLEOTIDE SEQUENCE [LARGE SCALE GENOMIC DNA]</scope>
    <source>
        <strain evidence="2 3">G184AR</strain>
    </source>
</reference>
<name>A0A8H7YDL1_AJECA</name>
<organism evidence="2 3">
    <name type="scientific">Ajellomyces capsulatus</name>
    <name type="common">Darling's disease fungus</name>
    <name type="synonym">Histoplasma capsulatum</name>
    <dbReference type="NCBI Taxonomy" id="5037"/>
    <lineage>
        <taxon>Eukaryota</taxon>
        <taxon>Fungi</taxon>
        <taxon>Dikarya</taxon>
        <taxon>Ascomycota</taxon>
        <taxon>Pezizomycotina</taxon>
        <taxon>Eurotiomycetes</taxon>
        <taxon>Eurotiomycetidae</taxon>
        <taxon>Onygenales</taxon>
        <taxon>Ajellomycetaceae</taxon>
        <taxon>Histoplasma</taxon>
    </lineage>
</organism>
<keyword evidence="1" id="KW-0472">Membrane</keyword>
<evidence type="ECO:0000313" key="3">
    <source>
        <dbReference type="Proteomes" id="UP000670092"/>
    </source>
</evidence>
<sequence length="74" mass="8332">MLQGIGNEMTWVKKLDQGAKEVYAAACSRDNPLFARGFAVLRSNYGGLDLRFSNWWVSSFGVIIFILLRRMACA</sequence>
<gene>
    <name evidence="2" type="ORF">I7I52_11198</name>
</gene>